<name>A0A5C6M3T0_9PLAN</name>
<evidence type="ECO:0000256" key="1">
    <source>
        <dbReference type="SAM" id="Phobius"/>
    </source>
</evidence>
<reference evidence="2 3" key="2">
    <citation type="submission" date="2019-08" db="EMBL/GenBank/DDBJ databases">
        <authorList>
            <person name="Henke P."/>
        </authorList>
    </citation>
    <scope>NUCLEOTIDE SEQUENCE [LARGE SCALE GENOMIC DNA]</scope>
    <source>
        <strain evidence="2">Phe10_nw2017</strain>
    </source>
</reference>
<keyword evidence="1" id="KW-0472">Membrane</keyword>
<dbReference type="Proteomes" id="UP000321083">
    <property type="component" value="Unassembled WGS sequence"/>
</dbReference>
<feature type="non-terminal residue" evidence="2">
    <location>
        <position position="1"/>
    </location>
</feature>
<evidence type="ECO:0000313" key="3">
    <source>
        <dbReference type="Proteomes" id="UP000321083"/>
    </source>
</evidence>
<protein>
    <submittedName>
        <fullName evidence="2">Uncharacterized protein</fullName>
    </submittedName>
</protein>
<feature type="transmembrane region" description="Helical" evidence="1">
    <location>
        <begin position="31"/>
        <end position="47"/>
    </location>
</feature>
<gene>
    <name evidence="2" type="ORF">E3A20_15220</name>
</gene>
<reference evidence="2 3" key="1">
    <citation type="submission" date="2019-08" db="EMBL/GenBank/DDBJ databases">
        <title>100 year-old enigma solved: identification of Planctomyces bekefii, the type genus and species of the phylum Planctomycetes.</title>
        <authorList>
            <person name="Svetlana D.N."/>
            <person name="Overmann J."/>
        </authorList>
    </citation>
    <scope>NUCLEOTIDE SEQUENCE [LARGE SCALE GENOMIC DNA]</scope>
    <source>
        <strain evidence="2">Phe10_nw2017</strain>
    </source>
</reference>
<keyword evidence="1" id="KW-0812">Transmembrane</keyword>
<proteinExistence type="predicted"/>
<keyword evidence="3" id="KW-1185">Reference proteome</keyword>
<dbReference type="EMBL" id="SRHE01000303">
    <property type="protein sequence ID" value="TWW09346.1"/>
    <property type="molecule type" value="Genomic_DNA"/>
</dbReference>
<organism evidence="2 3">
    <name type="scientific">Planctomyces bekefii</name>
    <dbReference type="NCBI Taxonomy" id="1653850"/>
    <lineage>
        <taxon>Bacteria</taxon>
        <taxon>Pseudomonadati</taxon>
        <taxon>Planctomycetota</taxon>
        <taxon>Planctomycetia</taxon>
        <taxon>Planctomycetales</taxon>
        <taxon>Planctomycetaceae</taxon>
        <taxon>Planctomyces</taxon>
    </lineage>
</organism>
<accession>A0A5C6M3T0</accession>
<keyword evidence="1" id="KW-1133">Transmembrane helix</keyword>
<evidence type="ECO:0000313" key="2">
    <source>
        <dbReference type="EMBL" id="TWW09346.1"/>
    </source>
</evidence>
<sequence length="65" mass="7456">LSLLLAGTLIIRLMADFYFRKFGISHTTFTVYLLAPLGWGYWVCLSYRRNMSGMAKTCERTITEG</sequence>
<comment type="caution">
    <text evidence="2">The sequence shown here is derived from an EMBL/GenBank/DDBJ whole genome shotgun (WGS) entry which is preliminary data.</text>
</comment>
<dbReference type="AlphaFoldDB" id="A0A5C6M3T0"/>